<keyword evidence="4" id="KW-0812">Transmembrane</keyword>
<keyword evidence="4" id="KW-1133">Transmembrane helix</keyword>
<dbReference type="Pfam" id="PF00114">
    <property type="entry name" value="Pilin"/>
    <property type="match status" value="1"/>
</dbReference>
<dbReference type="Gene3D" id="3.30.700.10">
    <property type="entry name" value="Glycoprotein, Type 4 Pilin"/>
    <property type="match status" value="1"/>
</dbReference>
<dbReference type="InterPro" id="IPR012902">
    <property type="entry name" value="N_methyl_site"/>
</dbReference>
<name>Q4FV47_PSYA2</name>
<evidence type="ECO:0000313" key="6">
    <source>
        <dbReference type="Proteomes" id="UP000000546"/>
    </source>
</evidence>
<proteinExistence type="inferred from homology"/>
<dbReference type="PANTHER" id="PTHR30093:SF34">
    <property type="entry name" value="PREPILIN PEPTIDASE-DEPENDENT PROTEIN D"/>
    <property type="match status" value="1"/>
</dbReference>
<keyword evidence="3" id="KW-0281">Fimbrium</keyword>
<dbReference type="STRING" id="259536.Psyc_0240"/>
<evidence type="ECO:0000256" key="1">
    <source>
        <dbReference type="ARBA" id="ARBA00005233"/>
    </source>
</evidence>
<dbReference type="SUPFAM" id="SSF54523">
    <property type="entry name" value="Pili subunits"/>
    <property type="match status" value="1"/>
</dbReference>
<dbReference type="OrthoDB" id="115249at2"/>
<dbReference type="PANTHER" id="PTHR30093">
    <property type="entry name" value="GENERAL SECRETION PATHWAY PROTEIN G"/>
    <property type="match status" value="1"/>
</dbReference>
<dbReference type="eggNOG" id="COG4969">
    <property type="taxonomic scope" value="Bacteria"/>
</dbReference>
<dbReference type="Pfam" id="PF07963">
    <property type="entry name" value="N_methyl"/>
    <property type="match status" value="1"/>
</dbReference>
<dbReference type="NCBIfam" id="TIGR02532">
    <property type="entry name" value="IV_pilin_GFxxxE"/>
    <property type="match status" value="1"/>
</dbReference>
<sequence>MNAQKGFTLIELMIVIAIIGILAAIALPAYQTYTKKARFSEVVLAASSVKGAIDICYQTRGEGDLANCDDFDKVGGTQAEAEAGDQVASVAITTGTGVVTATGDATSVDGKNYILTPTSSNGTLIWDEAGSTCIVAGLC</sequence>
<evidence type="ECO:0000256" key="2">
    <source>
        <dbReference type="ARBA" id="ARBA00022481"/>
    </source>
</evidence>
<dbReference type="HOGENOM" id="CLU_091705_4_1_6"/>
<dbReference type="EMBL" id="CP000082">
    <property type="protein sequence ID" value="AAZ18111.1"/>
    <property type="molecule type" value="Genomic_DNA"/>
</dbReference>
<evidence type="ECO:0000256" key="4">
    <source>
        <dbReference type="SAM" id="Phobius"/>
    </source>
</evidence>
<feature type="transmembrane region" description="Helical" evidence="4">
    <location>
        <begin position="6"/>
        <end position="30"/>
    </location>
</feature>
<dbReference type="KEGG" id="par:Psyc_0240"/>
<dbReference type="PROSITE" id="PS00409">
    <property type="entry name" value="PROKAR_NTER_METHYL"/>
    <property type="match status" value="1"/>
</dbReference>
<evidence type="ECO:0000313" key="5">
    <source>
        <dbReference type="EMBL" id="AAZ18111.1"/>
    </source>
</evidence>
<dbReference type="RefSeq" id="WP_011279549.1">
    <property type="nucleotide sequence ID" value="NC_007204.1"/>
</dbReference>
<dbReference type="Proteomes" id="UP000000546">
    <property type="component" value="Chromosome"/>
</dbReference>
<organism evidence="5 6">
    <name type="scientific">Psychrobacter arcticus (strain DSM 17307 / VKM B-2377 / 273-4)</name>
    <dbReference type="NCBI Taxonomy" id="259536"/>
    <lineage>
        <taxon>Bacteria</taxon>
        <taxon>Pseudomonadati</taxon>
        <taxon>Pseudomonadota</taxon>
        <taxon>Gammaproteobacteria</taxon>
        <taxon>Moraxellales</taxon>
        <taxon>Moraxellaceae</taxon>
        <taxon>Psychrobacter</taxon>
    </lineage>
</organism>
<dbReference type="InterPro" id="IPR001082">
    <property type="entry name" value="Pilin"/>
</dbReference>
<keyword evidence="4" id="KW-0472">Membrane</keyword>
<protein>
    <submittedName>
        <fullName evidence="5">Probable pilus assembly protein major pilin PilA</fullName>
    </submittedName>
</protein>
<evidence type="ECO:0000256" key="3">
    <source>
        <dbReference type="RuleBase" id="RU000389"/>
    </source>
</evidence>
<dbReference type="AlphaFoldDB" id="Q4FV47"/>
<keyword evidence="2" id="KW-0488">Methylation</keyword>
<reference evidence="5 6" key="1">
    <citation type="journal article" date="2010" name="Appl. Environ. Microbiol.">
        <title>The genome sequence of Psychrobacter arcticus 273-4, a psychroactive Siberian permafrost bacterium, reveals mechanisms for adaptation to low-temperature growth.</title>
        <authorList>
            <person name="Ayala-del-Rio H.L."/>
            <person name="Chain P.S."/>
            <person name="Grzymski J.J."/>
            <person name="Ponder M.A."/>
            <person name="Ivanova N."/>
            <person name="Bergholz P.W."/>
            <person name="Di Bartolo G."/>
            <person name="Hauser L."/>
            <person name="Land M."/>
            <person name="Bakermans C."/>
            <person name="Rodrigues D."/>
            <person name="Klappenbach J."/>
            <person name="Zarka D."/>
            <person name="Larimer F."/>
            <person name="Richardson P."/>
            <person name="Murray A."/>
            <person name="Thomashow M."/>
            <person name="Tiedje J.M."/>
        </authorList>
    </citation>
    <scope>NUCLEOTIDE SEQUENCE [LARGE SCALE GENOMIC DNA]</scope>
    <source>
        <strain evidence="6">DSM 17307 / VKM B-2377 / 273-4</strain>
    </source>
</reference>
<dbReference type="GO" id="GO:0007155">
    <property type="term" value="P:cell adhesion"/>
    <property type="evidence" value="ECO:0007669"/>
    <property type="project" value="InterPro"/>
</dbReference>
<gene>
    <name evidence="5" type="ordered locus">Psyc_0240</name>
</gene>
<dbReference type="InterPro" id="IPR045584">
    <property type="entry name" value="Pilin-like"/>
</dbReference>
<accession>Q4FV47</accession>
<comment type="similarity">
    <text evidence="1 3">Belongs to the N-Me-Phe pilin family.</text>
</comment>
<dbReference type="GO" id="GO:0009289">
    <property type="term" value="C:pilus"/>
    <property type="evidence" value="ECO:0007669"/>
    <property type="project" value="InterPro"/>
</dbReference>
<keyword evidence="6" id="KW-1185">Reference proteome</keyword>